<dbReference type="Proteomes" id="UP001458880">
    <property type="component" value="Unassembled WGS sequence"/>
</dbReference>
<organism evidence="1 2">
    <name type="scientific">Popillia japonica</name>
    <name type="common">Japanese beetle</name>
    <dbReference type="NCBI Taxonomy" id="7064"/>
    <lineage>
        <taxon>Eukaryota</taxon>
        <taxon>Metazoa</taxon>
        <taxon>Ecdysozoa</taxon>
        <taxon>Arthropoda</taxon>
        <taxon>Hexapoda</taxon>
        <taxon>Insecta</taxon>
        <taxon>Pterygota</taxon>
        <taxon>Neoptera</taxon>
        <taxon>Endopterygota</taxon>
        <taxon>Coleoptera</taxon>
        <taxon>Polyphaga</taxon>
        <taxon>Scarabaeiformia</taxon>
        <taxon>Scarabaeidae</taxon>
        <taxon>Rutelinae</taxon>
        <taxon>Popillia</taxon>
    </lineage>
</organism>
<evidence type="ECO:0000313" key="2">
    <source>
        <dbReference type="Proteomes" id="UP001458880"/>
    </source>
</evidence>
<accession>A0AAW1KKY5</accession>
<protein>
    <submittedName>
        <fullName evidence="1">Uncharacterized protein</fullName>
    </submittedName>
</protein>
<gene>
    <name evidence="1" type="ORF">QE152_g21703</name>
</gene>
<proteinExistence type="predicted"/>
<reference evidence="1 2" key="1">
    <citation type="journal article" date="2024" name="BMC Genomics">
        <title>De novo assembly and annotation of Popillia japonica's genome with initial clues to its potential as an invasive pest.</title>
        <authorList>
            <person name="Cucini C."/>
            <person name="Boschi S."/>
            <person name="Funari R."/>
            <person name="Cardaioli E."/>
            <person name="Iannotti N."/>
            <person name="Marturano G."/>
            <person name="Paoli F."/>
            <person name="Bruttini M."/>
            <person name="Carapelli A."/>
            <person name="Frati F."/>
            <person name="Nardi F."/>
        </authorList>
    </citation>
    <scope>NUCLEOTIDE SEQUENCE [LARGE SCALE GENOMIC DNA]</scope>
    <source>
        <strain evidence="1">DMR45628</strain>
    </source>
</reference>
<evidence type="ECO:0000313" key="1">
    <source>
        <dbReference type="EMBL" id="KAK9721122.1"/>
    </source>
</evidence>
<dbReference type="EMBL" id="JASPKY010000203">
    <property type="protein sequence ID" value="KAK9721122.1"/>
    <property type="molecule type" value="Genomic_DNA"/>
</dbReference>
<comment type="caution">
    <text evidence="1">The sequence shown here is derived from an EMBL/GenBank/DDBJ whole genome shotgun (WGS) entry which is preliminary data.</text>
</comment>
<dbReference type="AlphaFoldDB" id="A0AAW1KKY5"/>
<name>A0AAW1KKY5_POPJA</name>
<keyword evidence="2" id="KW-1185">Reference proteome</keyword>
<sequence>MLKKTHNGKISKGKKHIDIPRKFIQEHIDRTVKLEHVGSSDQLADILTKPPVKLEHVGSSDQLADILTKPLMRKTFKELRGKIVL</sequence>